<dbReference type="InParanoid" id="A0A1E7EUP7"/>
<feature type="transmembrane region" description="Helical" evidence="1">
    <location>
        <begin position="412"/>
        <end position="433"/>
    </location>
</feature>
<dbReference type="Gene3D" id="3.40.50.1820">
    <property type="entry name" value="alpha/beta hydrolase"/>
    <property type="match status" value="1"/>
</dbReference>
<keyword evidence="1" id="KW-1133">Transmembrane helix</keyword>
<dbReference type="InterPro" id="IPR002921">
    <property type="entry name" value="Fungal_lipase-type"/>
</dbReference>
<keyword evidence="1" id="KW-0472">Membrane</keyword>
<gene>
    <name evidence="3" type="ORF">FRACYDRAFT_194979</name>
</gene>
<dbReference type="OrthoDB" id="45753at2759"/>
<dbReference type="EMBL" id="KV784375">
    <property type="protein sequence ID" value="OEU09612.1"/>
    <property type="molecule type" value="Genomic_DNA"/>
</dbReference>
<dbReference type="PANTHER" id="PTHR46023">
    <property type="entry name" value="LIPASE CLASS 3 PROTEIN-LIKE"/>
    <property type="match status" value="1"/>
</dbReference>
<dbReference type="PANTHER" id="PTHR46023:SF6">
    <property type="entry name" value="LIPASE CLASS 3 FAMILY PROTEIN"/>
    <property type="match status" value="1"/>
</dbReference>
<dbReference type="GO" id="GO:0016787">
    <property type="term" value="F:hydrolase activity"/>
    <property type="evidence" value="ECO:0007669"/>
    <property type="project" value="UniProtKB-KW"/>
</dbReference>
<dbReference type="InterPro" id="IPR029058">
    <property type="entry name" value="AB_hydrolase_fold"/>
</dbReference>
<keyword evidence="3" id="KW-0378">Hydrolase</keyword>
<dbReference type="CDD" id="cd00519">
    <property type="entry name" value="Lipase_3"/>
    <property type="match status" value="1"/>
</dbReference>
<dbReference type="AlphaFoldDB" id="A0A1E7EUP7"/>
<protein>
    <submittedName>
        <fullName evidence="3">Alpha/beta-hydrolase</fullName>
    </submittedName>
</protein>
<evidence type="ECO:0000259" key="2">
    <source>
        <dbReference type="Pfam" id="PF01764"/>
    </source>
</evidence>
<evidence type="ECO:0000256" key="1">
    <source>
        <dbReference type="SAM" id="Phobius"/>
    </source>
</evidence>
<evidence type="ECO:0000313" key="3">
    <source>
        <dbReference type="EMBL" id="OEU09612.1"/>
    </source>
</evidence>
<dbReference type="Pfam" id="PF01764">
    <property type="entry name" value="Lipase_3"/>
    <property type="match status" value="1"/>
</dbReference>
<evidence type="ECO:0000313" key="4">
    <source>
        <dbReference type="Proteomes" id="UP000095751"/>
    </source>
</evidence>
<dbReference type="SUPFAM" id="SSF53474">
    <property type="entry name" value="alpha/beta-Hydrolases"/>
    <property type="match status" value="1"/>
</dbReference>
<proteinExistence type="predicted"/>
<reference evidence="3 4" key="1">
    <citation type="submission" date="2016-09" db="EMBL/GenBank/DDBJ databases">
        <title>Extensive genetic diversity and differential bi-allelic expression allows diatom success in the polar Southern Ocean.</title>
        <authorList>
            <consortium name="DOE Joint Genome Institute"/>
            <person name="Mock T."/>
            <person name="Otillar R.P."/>
            <person name="Strauss J."/>
            <person name="Dupont C."/>
            <person name="Frickenhaus S."/>
            <person name="Maumus F."/>
            <person name="Mcmullan M."/>
            <person name="Sanges R."/>
            <person name="Schmutz J."/>
            <person name="Toseland A."/>
            <person name="Valas R."/>
            <person name="Veluchamy A."/>
            <person name="Ward B.J."/>
            <person name="Allen A."/>
            <person name="Barry K."/>
            <person name="Falciatore A."/>
            <person name="Ferrante M."/>
            <person name="Fortunato A.E."/>
            <person name="Gloeckner G."/>
            <person name="Gruber A."/>
            <person name="Hipkin R."/>
            <person name="Janech M."/>
            <person name="Kroth P."/>
            <person name="Leese F."/>
            <person name="Lindquist E."/>
            <person name="Lyon B.R."/>
            <person name="Martin J."/>
            <person name="Mayer C."/>
            <person name="Parker M."/>
            <person name="Quesneville H."/>
            <person name="Raymond J."/>
            <person name="Uhlig C."/>
            <person name="Valentin K.U."/>
            <person name="Worden A.Z."/>
            <person name="Armbrust E.V."/>
            <person name="Bowler C."/>
            <person name="Green B."/>
            <person name="Moulton V."/>
            <person name="Van Oosterhout C."/>
            <person name="Grigoriev I."/>
        </authorList>
    </citation>
    <scope>NUCLEOTIDE SEQUENCE [LARGE SCALE GENOMIC DNA]</scope>
    <source>
        <strain evidence="3 4">CCMP1102</strain>
    </source>
</reference>
<keyword evidence="1" id="KW-0812">Transmembrane</keyword>
<feature type="domain" description="Fungal lipase-type" evidence="2">
    <location>
        <begin position="132"/>
        <end position="258"/>
    </location>
</feature>
<keyword evidence="4" id="KW-1185">Reference proteome</keyword>
<accession>A0A1E7EUP7</accession>
<name>A0A1E7EUP7_9STRA</name>
<dbReference type="Proteomes" id="UP000095751">
    <property type="component" value="Unassembled WGS sequence"/>
</dbReference>
<dbReference type="KEGG" id="fcy:FRACYDRAFT_194979"/>
<sequence>MKDHSGSLFDDVDASLALSIPYFAAKEDSRMSPLWKRRMHRFYNKVTKADLIQLHDALYLSHLAYVDTVKQFRDGLAKFQNNSWEILYGTTDSLPDLPANFLLIHKQLAPLEEPSFKTFFEAKEQSEVLVTLVVRGTKHISDVLSDGLLEAKDYRGGKAHGGILSSGKNLAEYYLPKLKELHRTTGRDKIRLVIIGHSLGAGTAAIAAMELKEHIFLEVEAVGFGCPSLLSRELSTSTKDYITTVVNDADIVPRMSGASMHNLMLDLIEYDWTDDALEDVEFTLRRGRDSLDFGNLLPDTDTVLNWIRDYLNKKVLPKYSNIERKERLPSVLIPPGQCIHIFRDGYGFTCTYTPCDFFASVDFSPTVLDDHLIPTGYQRAVLSAVQDSDRDYSVSLYTDSNFCVMKKWTSHWNFFTIHICIYILSFLFLVSIFK</sequence>
<organism evidence="3 4">
    <name type="scientific">Fragilariopsis cylindrus CCMP1102</name>
    <dbReference type="NCBI Taxonomy" id="635003"/>
    <lineage>
        <taxon>Eukaryota</taxon>
        <taxon>Sar</taxon>
        <taxon>Stramenopiles</taxon>
        <taxon>Ochrophyta</taxon>
        <taxon>Bacillariophyta</taxon>
        <taxon>Bacillariophyceae</taxon>
        <taxon>Bacillariophycidae</taxon>
        <taxon>Bacillariales</taxon>
        <taxon>Bacillariaceae</taxon>
        <taxon>Fragilariopsis</taxon>
    </lineage>
</organism>
<dbReference type="GO" id="GO:0006629">
    <property type="term" value="P:lipid metabolic process"/>
    <property type="evidence" value="ECO:0007669"/>
    <property type="project" value="InterPro"/>
</dbReference>